<sequence length="453" mass="49983">MSSDQVRHISRCTITPQRTTESPQTPERCQLTSWDLSMLSFHYIQKGLLFYTPSSLKHPSNPTVHLLKKSLSQALLHFSPLAGRVKIHHSSSPSPSSSSSMYVFIECNDAGAEFIHAASDVTVSDILDPIDIPQIVKSFFSLNGALNYDGHSIPLLAVQVTELIDGVFIGCSMNHSVVDGTSFWHFFNAWSEIARRGGEGSDCISAPPVLQRWFGDLDPSLVRLPFSEADEFIEKFTTPVLRERIFHFSAGSIARLKAKANEECNSNRISSFQALCALVWRSITRARKLPLDQNTNCRLAISNRSRLQPPLSPHYFGNCLQIVAATTTASQLLSHDLGWAAWMVHQSVSGHTDVIVRGTLDAWVKSPAVYHLSGFDGWSVVMASSPRFDMYGNDFGWGRPLAVRSGYANKFNGIVTSYPGSEGGGSVDLEICLLPVFMNALELDGEFMDVVSH</sequence>
<accession>A0A3S3N2Q5</accession>
<evidence type="ECO:0000256" key="3">
    <source>
        <dbReference type="ARBA" id="ARBA00023315"/>
    </source>
</evidence>
<dbReference type="Pfam" id="PF02458">
    <property type="entry name" value="Transferase"/>
    <property type="match status" value="1"/>
</dbReference>
<evidence type="ECO:0000256" key="4">
    <source>
        <dbReference type="SAM" id="MobiDB-lite"/>
    </source>
</evidence>
<evidence type="ECO:0000313" key="5">
    <source>
        <dbReference type="EMBL" id="RWR91179.1"/>
    </source>
</evidence>
<comment type="similarity">
    <text evidence="1">Belongs to the plant acyltransferase family.</text>
</comment>
<keyword evidence="2" id="KW-0808">Transferase</keyword>
<feature type="compositionally biased region" description="Polar residues" evidence="4">
    <location>
        <begin position="12"/>
        <end position="25"/>
    </location>
</feature>
<gene>
    <name evidence="5" type="ORF">CKAN_02032300</name>
</gene>
<proteinExistence type="inferred from homology"/>
<organism evidence="5 6">
    <name type="scientific">Cinnamomum micranthum f. kanehirae</name>
    <dbReference type="NCBI Taxonomy" id="337451"/>
    <lineage>
        <taxon>Eukaryota</taxon>
        <taxon>Viridiplantae</taxon>
        <taxon>Streptophyta</taxon>
        <taxon>Embryophyta</taxon>
        <taxon>Tracheophyta</taxon>
        <taxon>Spermatophyta</taxon>
        <taxon>Magnoliopsida</taxon>
        <taxon>Magnoliidae</taxon>
        <taxon>Laurales</taxon>
        <taxon>Lauraceae</taxon>
        <taxon>Cinnamomum</taxon>
    </lineage>
</organism>
<dbReference type="Gene3D" id="3.30.559.10">
    <property type="entry name" value="Chloramphenicol acetyltransferase-like domain"/>
    <property type="match status" value="2"/>
</dbReference>
<evidence type="ECO:0008006" key="7">
    <source>
        <dbReference type="Google" id="ProtNLM"/>
    </source>
</evidence>
<dbReference type="InterPro" id="IPR051283">
    <property type="entry name" value="Sec_Metabolite_Acyltrans"/>
</dbReference>
<name>A0A3S3N2Q5_9MAGN</name>
<reference evidence="5 6" key="1">
    <citation type="journal article" date="2019" name="Nat. Plants">
        <title>Stout camphor tree genome fills gaps in understanding of flowering plant genome evolution.</title>
        <authorList>
            <person name="Chaw S.M."/>
            <person name="Liu Y.C."/>
            <person name="Wu Y.W."/>
            <person name="Wang H.Y."/>
            <person name="Lin C.I."/>
            <person name="Wu C.S."/>
            <person name="Ke H.M."/>
            <person name="Chang L.Y."/>
            <person name="Hsu C.Y."/>
            <person name="Yang H.T."/>
            <person name="Sudianto E."/>
            <person name="Hsu M.H."/>
            <person name="Wu K.P."/>
            <person name="Wang L.N."/>
            <person name="Leebens-Mack J.H."/>
            <person name="Tsai I.J."/>
        </authorList>
    </citation>
    <scope>NUCLEOTIDE SEQUENCE [LARGE SCALE GENOMIC DNA]</scope>
    <source>
        <strain evidence="6">cv. Chaw 1501</strain>
        <tissue evidence="5">Young leaves</tissue>
    </source>
</reference>
<dbReference type="GO" id="GO:0016746">
    <property type="term" value="F:acyltransferase activity"/>
    <property type="evidence" value="ECO:0007669"/>
    <property type="project" value="UniProtKB-KW"/>
</dbReference>
<keyword evidence="6" id="KW-1185">Reference proteome</keyword>
<evidence type="ECO:0000256" key="2">
    <source>
        <dbReference type="ARBA" id="ARBA00022679"/>
    </source>
</evidence>
<dbReference type="FunFam" id="3.30.559.10:FF:000008">
    <property type="entry name" value="Tryptamine hydroxycinnamoyl transferase"/>
    <property type="match status" value="1"/>
</dbReference>
<dbReference type="STRING" id="337451.A0A3S3N2Q5"/>
<dbReference type="PANTHER" id="PTHR31896:SF12">
    <property type="entry name" value="HXXXD-TYPE ACYL-TRANSFERASE FAMILY PROTEIN"/>
    <property type="match status" value="1"/>
</dbReference>
<dbReference type="EMBL" id="QPKB01000008">
    <property type="protein sequence ID" value="RWR91179.1"/>
    <property type="molecule type" value="Genomic_DNA"/>
</dbReference>
<dbReference type="Proteomes" id="UP000283530">
    <property type="component" value="Unassembled WGS sequence"/>
</dbReference>
<evidence type="ECO:0000256" key="1">
    <source>
        <dbReference type="ARBA" id="ARBA00009861"/>
    </source>
</evidence>
<keyword evidence="3" id="KW-0012">Acyltransferase</keyword>
<dbReference type="OrthoDB" id="1862401at2759"/>
<dbReference type="AlphaFoldDB" id="A0A3S3N2Q5"/>
<comment type="caution">
    <text evidence="5">The sequence shown here is derived from an EMBL/GenBank/DDBJ whole genome shotgun (WGS) entry which is preliminary data.</text>
</comment>
<dbReference type="PANTHER" id="PTHR31896">
    <property type="entry name" value="FAMILY REGULATORY PROTEIN, PUTATIVE (AFU_ORTHOLOGUE AFUA_3G14730)-RELATED"/>
    <property type="match status" value="1"/>
</dbReference>
<feature type="region of interest" description="Disordered" evidence="4">
    <location>
        <begin position="1"/>
        <end position="25"/>
    </location>
</feature>
<dbReference type="InterPro" id="IPR023213">
    <property type="entry name" value="CAT-like_dom_sf"/>
</dbReference>
<protein>
    <recommendedName>
        <fullName evidence="7">Acetyltransferase</fullName>
    </recommendedName>
</protein>
<evidence type="ECO:0000313" key="6">
    <source>
        <dbReference type="Proteomes" id="UP000283530"/>
    </source>
</evidence>